<dbReference type="SUPFAM" id="SSF56281">
    <property type="entry name" value="Metallo-hydrolase/oxidoreductase"/>
    <property type="match status" value="1"/>
</dbReference>
<evidence type="ECO:0000313" key="2">
    <source>
        <dbReference type="Proteomes" id="UP001556196"/>
    </source>
</evidence>
<keyword evidence="2" id="KW-1185">Reference proteome</keyword>
<comment type="caution">
    <text evidence="1">The sequence shown here is derived from an EMBL/GenBank/DDBJ whole genome shotgun (WGS) entry which is preliminary data.</text>
</comment>
<sequence>MANFDFVSSDTATVYTSPAKEKRIRDLLWGDRVEVLGVSGAMTEVRARSRARTGFVDTAALGGQALLEFYFIDVGQGDGILIVTPDRRHILIDGGYPRLKQNTGKSAADFVDWKFFEDYASDTIALDAMICSHNDEDHYGGLTDLLDVATAEQRELDCTGITVEQFFHAGLSWWKDAGGRRVLGDTERVGSSSYFVELLGDRASAVAGLSGASPKALQGQWRKFIQAATAARTAAGDPTPFTRLSQMSGALPGFAAGPVSIAVLAPVESPTPAGPGLRKLDTSTSKNTNGHSVLLRVDYGGSRVLLTGDLNKNSQRVLLEAYSGRETAFLSDVAKSCHHGSEDVSFEFLAAMKPAITVISSGDGEGHDHPRPAIVGASGVTGYLTVKDDEILTPLVYSTELARSVSLGDPYKVVSGPAGATATLDGDAFEASTIHFRETKPGALNPESKRRRLGQTYVVAGQIYGLVNVRTDGRRIMSATMNEGDGSWQIKTILARF</sequence>
<dbReference type="RefSeq" id="WP_367723766.1">
    <property type="nucleotide sequence ID" value="NZ_JBFOCH010000016.1"/>
</dbReference>
<dbReference type="PANTHER" id="PTHR30619:SF1">
    <property type="entry name" value="RECOMBINATION PROTEIN 2"/>
    <property type="match status" value="1"/>
</dbReference>
<dbReference type="InterPro" id="IPR052159">
    <property type="entry name" value="Competence_DNA_uptake"/>
</dbReference>
<evidence type="ECO:0000313" key="1">
    <source>
        <dbReference type="EMBL" id="MEW9806633.1"/>
    </source>
</evidence>
<dbReference type="PANTHER" id="PTHR30619">
    <property type="entry name" value="DNA INTERNALIZATION/COMPETENCE PROTEIN COMEC/REC2"/>
    <property type="match status" value="1"/>
</dbReference>
<dbReference type="Proteomes" id="UP001556196">
    <property type="component" value="Unassembled WGS sequence"/>
</dbReference>
<protein>
    <submittedName>
        <fullName evidence="1">ComEC/Rec2 family competence protein</fullName>
    </submittedName>
</protein>
<proteinExistence type="predicted"/>
<dbReference type="InterPro" id="IPR036866">
    <property type="entry name" value="RibonucZ/Hydroxyglut_hydro"/>
</dbReference>
<reference evidence="1 2" key="1">
    <citation type="submission" date="2024-06" db="EMBL/GenBank/DDBJ databases">
        <authorList>
            <person name="Tuo L."/>
        </authorList>
    </citation>
    <scope>NUCLEOTIDE SEQUENCE [LARGE SCALE GENOMIC DNA]</scope>
    <source>
        <strain evidence="1 2">ZMM04-5</strain>
    </source>
</reference>
<accession>A0ABV3R098</accession>
<dbReference type="Gene3D" id="3.60.15.10">
    <property type="entry name" value="Ribonuclease Z/Hydroxyacylglutathione hydrolase-like"/>
    <property type="match status" value="1"/>
</dbReference>
<dbReference type="EMBL" id="JBFOCI010000003">
    <property type="protein sequence ID" value="MEW9806633.1"/>
    <property type="molecule type" value="Genomic_DNA"/>
</dbReference>
<organism evidence="1 2">
    <name type="scientific">Mesorhizobium marinum</name>
    <dbReference type="NCBI Taxonomy" id="3228790"/>
    <lineage>
        <taxon>Bacteria</taxon>
        <taxon>Pseudomonadati</taxon>
        <taxon>Pseudomonadota</taxon>
        <taxon>Alphaproteobacteria</taxon>
        <taxon>Hyphomicrobiales</taxon>
        <taxon>Phyllobacteriaceae</taxon>
        <taxon>Mesorhizobium</taxon>
    </lineage>
</organism>
<gene>
    <name evidence="1" type="ORF">ABUE31_11620</name>
</gene>
<name>A0ABV3R098_9HYPH</name>